<reference evidence="4" key="1">
    <citation type="submission" date="2018-05" db="EMBL/GenBank/DDBJ databases">
        <authorList>
            <person name="Li Y."/>
        </authorList>
    </citation>
    <scope>NUCLEOTIDE SEQUENCE [LARGE SCALE GENOMIC DNA]</scope>
    <source>
        <strain evidence="4">sk1b4</strain>
    </source>
</reference>
<evidence type="ECO:0000259" key="2">
    <source>
        <dbReference type="Pfam" id="PF01425"/>
    </source>
</evidence>
<dbReference type="RefSeq" id="WP_109093421.1">
    <property type="nucleotide sequence ID" value="NZ_QETB01000003.1"/>
</dbReference>
<dbReference type="Proteomes" id="UP000245283">
    <property type="component" value="Unassembled WGS sequence"/>
</dbReference>
<evidence type="ECO:0000256" key="1">
    <source>
        <dbReference type="ARBA" id="ARBA00009199"/>
    </source>
</evidence>
<dbReference type="Gene3D" id="3.90.1300.10">
    <property type="entry name" value="Amidase signature (AS) domain"/>
    <property type="match status" value="1"/>
</dbReference>
<keyword evidence="4" id="KW-1185">Reference proteome</keyword>
<accession>A0A2V1K5M7</accession>
<dbReference type="PANTHER" id="PTHR11895">
    <property type="entry name" value="TRANSAMIDASE"/>
    <property type="match status" value="1"/>
</dbReference>
<evidence type="ECO:0000313" key="3">
    <source>
        <dbReference type="EMBL" id="PWF26349.1"/>
    </source>
</evidence>
<feature type="domain" description="Amidase" evidence="2">
    <location>
        <begin position="24"/>
        <end position="443"/>
    </location>
</feature>
<dbReference type="EMBL" id="QETB01000003">
    <property type="protein sequence ID" value="PWF26349.1"/>
    <property type="molecule type" value="Genomic_DNA"/>
</dbReference>
<proteinExistence type="inferred from homology"/>
<dbReference type="InterPro" id="IPR023631">
    <property type="entry name" value="Amidase_dom"/>
</dbReference>
<dbReference type="PROSITE" id="PS00571">
    <property type="entry name" value="AMIDASES"/>
    <property type="match status" value="1"/>
</dbReference>
<comment type="similarity">
    <text evidence="1">Belongs to the amidase family.</text>
</comment>
<dbReference type="InterPro" id="IPR036928">
    <property type="entry name" value="AS_sf"/>
</dbReference>
<sequence length="464" mass="49451">MNLHELSALTLRKLLYTGEISPTEVVQHYLERIDALNPKLHALTVYDGNRAMERAHRLEAEHSRPTLKHAPLWGLPFADKDVTDRAGFPTSHGTVGSVPPVALESSPIAQAMDRAGGISLGKTNVPEFAFSGYAQNRLPQGHALNPWDTRRDPGGSSSGAAVAVAARMLPLAPGNDGGGSIRIPAAACGLVGLKPTRPTTTSGLAVDGQLGRSVRDVALLFDGMADAQEASTEPSLLTAVEPYPEPLRLAWNTWSPWSADLPIECAPEVAAVFDDALTTLAHLGHHLRHEEPASYPGFGNAFTVSWMAGAAELEIADSNLDRYEALTRWLVRGGRSLTPEAVSIAFATLADFEAMIVAAYSPYDAVVTPVLTTVAPFLGAFDSTDGQHNFAQQCEFAPYTSYLNVCGLPAVSVPVGQHVTADGVRLPIAIQLIGRRGGEITLLRLASQLEDAYQWATSAPPSFV</sequence>
<dbReference type="PANTHER" id="PTHR11895:SF7">
    <property type="entry name" value="GLUTAMYL-TRNA(GLN) AMIDOTRANSFERASE SUBUNIT A, MITOCHONDRIAL"/>
    <property type="match status" value="1"/>
</dbReference>
<gene>
    <name evidence="3" type="ORF">DD236_05665</name>
</gene>
<dbReference type="Pfam" id="PF01425">
    <property type="entry name" value="Amidase"/>
    <property type="match status" value="1"/>
</dbReference>
<name>A0A2V1K5M7_9ACTO</name>
<organism evidence="3 4">
    <name type="scientific">Ancrocorticia populi</name>
    <dbReference type="NCBI Taxonomy" id="2175228"/>
    <lineage>
        <taxon>Bacteria</taxon>
        <taxon>Bacillati</taxon>
        <taxon>Actinomycetota</taxon>
        <taxon>Actinomycetes</taxon>
        <taxon>Actinomycetales</taxon>
        <taxon>Actinomycetaceae</taxon>
        <taxon>Ancrocorticia</taxon>
    </lineage>
</organism>
<dbReference type="AlphaFoldDB" id="A0A2V1K5M7"/>
<dbReference type="GO" id="GO:0003824">
    <property type="term" value="F:catalytic activity"/>
    <property type="evidence" value="ECO:0007669"/>
    <property type="project" value="InterPro"/>
</dbReference>
<evidence type="ECO:0000313" key="4">
    <source>
        <dbReference type="Proteomes" id="UP000245283"/>
    </source>
</evidence>
<comment type="caution">
    <text evidence="3">The sequence shown here is derived from an EMBL/GenBank/DDBJ whole genome shotgun (WGS) entry which is preliminary data.</text>
</comment>
<dbReference type="InterPro" id="IPR000120">
    <property type="entry name" value="Amidase"/>
</dbReference>
<protein>
    <submittedName>
        <fullName evidence="3">Amidase</fullName>
    </submittedName>
</protein>
<dbReference type="SUPFAM" id="SSF75304">
    <property type="entry name" value="Amidase signature (AS) enzymes"/>
    <property type="match status" value="1"/>
</dbReference>
<dbReference type="InterPro" id="IPR020556">
    <property type="entry name" value="Amidase_CS"/>
</dbReference>
<dbReference type="OrthoDB" id="5175573at2"/>